<sequence length="266" mass="27502">MKTLKIIATALATVLLASAYAQNTGINTKNPQTVFHVDGGKDNNASGAPTGTQPANDLVITNTGNVGIGTITPTAKLVIDNGIAGAAIKIIDGTEANGYVLTSDANGVGTWTLVPAFRPTVLGEFPVTPLTVHANGGTGSIVYSGVSITLPQGKWAVNAGMTFNNISNDSWHHCYLSSSTTSIAQGSFTHLGPSGNSTCYAGVLFKAAKASPSDTNGTSFISGSSVINVTASTGATIYLLLQRWPSDFFQYATNNSENYFYAVPVQ</sequence>
<gene>
    <name evidence="2" type="ORF">NCTC11388_00793</name>
</gene>
<feature type="chain" id="PRO_5016681332" evidence="1">
    <location>
        <begin position="22"/>
        <end position="266"/>
    </location>
</feature>
<evidence type="ECO:0000313" key="2">
    <source>
        <dbReference type="EMBL" id="SUJ01473.1"/>
    </source>
</evidence>
<protein>
    <submittedName>
        <fullName evidence="2">Uncharacterized protein</fullName>
    </submittedName>
</protein>
<evidence type="ECO:0000256" key="1">
    <source>
        <dbReference type="SAM" id="SignalP"/>
    </source>
</evidence>
<organism evidence="2 3">
    <name type="scientific">Sphingobacterium spiritivorum</name>
    <name type="common">Flavobacterium spiritivorum</name>
    <dbReference type="NCBI Taxonomy" id="258"/>
    <lineage>
        <taxon>Bacteria</taxon>
        <taxon>Pseudomonadati</taxon>
        <taxon>Bacteroidota</taxon>
        <taxon>Sphingobacteriia</taxon>
        <taxon>Sphingobacteriales</taxon>
        <taxon>Sphingobacteriaceae</taxon>
        <taxon>Sphingobacterium</taxon>
    </lineage>
</organism>
<dbReference type="EMBL" id="UGYW01000002">
    <property type="protein sequence ID" value="SUJ01473.1"/>
    <property type="molecule type" value="Genomic_DNA"/>
</dbReference>
<proteinExistence type="predicted"/>
<keyword evidence="1" id="KW-0732">Signal</keyword>
<reference evidence="2 3" key="1">
    <citation type="submission" date="2018-06" db="EMBL/GenBank/DDBJ databases">
        <authorList>
            <consortium name="Pathogen Informatics"/>
            <person name="Doyle S."/>
        </authorList>
    </citation>
    <scope>NUCLEOTIDE SEQUENCE [LARGE SCALE GENOMIC DNA]</scope>
    <source>
        <strain evidence="2 3">NCTC11388</strain>
    </source>
</reference>
<evidence type="ECO:0000313" key="3">
    <source>
        <dbReference type="Proteomes" id="UP000254893"/>
    </source>
</evidence>
<name>A0A380BH59_SPHSI</name>
<feature type="signal peptide" evidence="1">
    <location>
        <begin position="1"/>
        <end position="21"/>
    </location>
</feature>
<accession>A0A380BH59</accession>
<dbReference type="Proteomes" id="UP000254893">
    <property type="component" value="Unassembled WGS sequence"/>
</dbReference>
<dbReference type="RefSeq" id="WP_115169194.1">
    <property type="nucleotide sequence ID" value="NZ_UGYW01000002.1"/>
</dbReference>
<dbReference type="AlphaFoldDB" id="A0A380BH59"/>